<dbReference type="Proteomes" id="UP000294914">
    <property type="component" value="Unassembled WGS sequence"/>
</dbReference>
<gene>
    <name evidence="1" type="ORF">EDC23_1252</name>
</gene>
<dbReference type="RefSeq" id="WP_134082132.1">
    <property type="nucleotide sequence ID" value="NZ_SOQX01000002.1"/>
</dbReference>
<dbReference type="AlphaFoldDB" id="A0A4R8IQL3"/>
<name>A0A4R8IQL3_9GAMM</name>
<keyword evidence="2" id="KW-1185">Reference proteome</keyword>
<evidence type="ECO:0000313" key="1">
    <source>
        <dbReference type="EMBL" id="TDY02868.1"/>
    </source>
</evidence>
<reference evidence="1 2" key="1">
    <citation type="submission" date="2019-03" db="EMBL/GenBank/DDBJ databases">
        <title>Genomic Encyclopedia of Type Strains, Phase IV (KMG-IV): sequencing the most valuable type-strain genomes for metagenomic binning, comparative biology and taxonomic classification.</title>
        <authorList>
            <person name="Goeker M."/>
        </authorList>
    </citation>
    <scope>NUCLEOTIDE SEQUENCE [LARGE SCALE GENOMIC DNA]</scope>
    <source>
        <strain evidence="1 2">DSM 16326</strain>
    </source>
</reference>
<proteinExistence type="predicted"/>
<sequence length="80" mass="8561">MAREKNPNLEILMLAVDKLGELAEEMVFLGGCATGLLITDPAAPPIRVTRDVDAIVQLANPVGHAGVRLRDTPADTENVR</sequence>
<dbReference type="OrthoDB" id="114489at2"/>
<evidence type="ECO:0000313" key="2">
    <source>
        <dbReference type="Proteomes" id="UP000294914"/>
    </source>
</evidence>
<organism evidence="1 2">
    <name type="scientific">Thiohalophilus thiocyanatoxydans</name>
    <dbReference type="NCBI Taxonomy" id="381308"/>
    <lineage>
        <taxon>Bacteria</taxon>
        <taxon>Pseudomonadati</taxon>
        <taxon>Pseudomonadota</taxon>
        <taxon>Gammaproteobacteria</taxon>
        <taxon>Thiohalomonadales</taxon>
        <taxon>Thiohalophilaceae</taxon>
        <taxon>Thiohalophilus</taxon>
    </lineage>
</organism>
<dbReference type="EMBL" id="SOQX01000002">
    <property type="protein sequence ID" value="TDY02868.1"/>
    <property type="molecule type" value="Genomic_DNA"/>
</dbReference>
<protein>
    <submittedName>
        <fullName evidence="1">Uncharacterized protein</fullName>
    </submittedName>
</protein>
<accession>A0A4R8IQL3</accession>
<comment type="caution">
    <text evidence="1">The sequence shown here is derived from an EMBL/GenBank/DDBJ whole genome shotgun (WGS) entry which is preliminary data.</text>
</comment>